<reference evidence="3" key="1">
    <citation type="journal article" date="2020" name="mSystems">
        <title>Genome- and Community-Level Interaction Insights into Carbon Utilization and Element Cycling Functions of Hydrothermarchaeota in Hydrothermal Sediment.</title>
        <authorList>
            <person name="Zhou Z."/>
            <person name="Liu Y."/>
            <person name="Xu W."/>
            <person name="Pan J."/>
            <person name="Luo Z.H."/>
            <person name="Li M."/>
        </authorList>
    </citation>
    <scope>NUCLEOTIDE SEQUENCE [LARGE SCALE GENOMIC DNA]</scope>
    <source>
        <strain evidence="3">SpSt-374</strain>
    </source>
</reference>
<proteinExistence type="predicted"/>
<protein>
    <submittedName>
        <fullName evidence="3">Fis family transcriptional regulator</fullName>
    </submittedName>
</protein>
<organism evidence="3">
    <name type="scientific">Planktothricoides sp. SpSt-374</name>
    <dbReference type="NCBI Taxonomy" id="2282167"/>
    <lineage>
        <taxon>Bacteria</taxon>
        <taxon>Bacillati</taxon>
        <taxon>Cyanobacteriota</taxon>
        <taxon>Cyanophyceae</taxon>
        <taxon>Oscillatoriophycideae</taxon>
        <taxon>Oscillatoriales</taxon>
        <taxon>Oscillatoriaceae</taxon>
        <taxon>Planktothricoides</taxon>
    </lineage>
</organism>
<accession>A0A7C3VIZ4</accession>
<keyword evidence="2" id="KW-1133">Transmembrane helix</keyword>
<feature type="region of interest" description="Disordered" evidence="1">
    <location>
        <begin position="1"/>
        <end position="27"/>
    </location>
</feature>
<dbReference type="AlphaFoldDB" id="A0A7C3VIZ4"/>
<name>A0A7C3VIZ4_9CYAN</name>
<evidence type="ECO:0000256" key="1">
    <source>
        <dbReference type="SAM" id="MobiDB-lite"/>
    </source>
</evidence>
<keyword evidence="2" id="KW-0472">Membrane</keyword>
<feature type="compositionally biased region" description="Polar residues" evidence="1">
    <location>
        <begin position="10"/>
        <end position="20"/>
    </location>
</feature>
<evidence type="ECO:0000313" key="3">
    <source>
        <dbReference type="EMBL" id="HGG00517.1"/>
    </source>
</evidence>
<feature type="transmembrane region" description="Helical" evidence="2">
    <location>
        <begin position="104"/>
        <end position="126"/>
    </location>
</feature>
<evidence type="ECO:0000256" key="2">
    <source>
        <dbReference type="SAM" id="Phobius"/>
    </source>
</evidence>
<dbReference type="EMBL" id="DSPX01000073">
    <property type="protein sequence ID" value="HGG00517.1"/>
    <property type="molecule type" value="Genomic_DNA"/>
</dbReference>
<keyword evidence="2" id="KW-0812">Transmembrane</keyword>
<comment type="caution">
    <text evidence="3">The sequence shown here is derived from an EMBL/GenBank/DDBJ whole genome shotgun (WGS) entry which is preliminary data.</text>
</comment>
<sequence length="179" mass="19478">MNPKIEVQKDNQLPLSQGSGNPAPILGAEKEDYGLLSAYIDGEATPEERKQVNQRLDNDREFKKLYLQMLQVRQKFQAMPVPTSEASVGETVQRFFWVLDRRRLRALSLGGSAIAAVFLAAIAGIVPGTSFAPQLSKTLGNQDSSEELAIALNRPIVMIPKAAIAAPVNTPPADKVQPN</sequence>
<gene>
    <name evidence="3" type="ORF">ENR15_07660</name>
</gene>